<keyword evidence="11" id="KW-0408">Iron</keyword>
<dbReference type="Proteomes" id="UP000069940">
    <property type="component" value="Unassembled WGS sequence"/>
</dbReference>
<accession>A0ABM2A682</accession>
<dbReference type="PIRSF" id="PIRSF000127">
    <property type="entry name" value="Xanthine_DH"/>
    <property type="match status" value="1"/>
</dbReference>
<evidence type="ECO:0000256" key="9">
    <source>
        <dbReference type="ARBA" id="ARBA00022827"/>
    </source>
</evidence>
<dbReference type="InterPro" id="IPR012675">
    <property type="entry name" value="Beta-grasp_dom_sf"/>
</dbReference>
<dbReference type="InterPro" id="IPR016166">
    <property type="entry name" value="FAD-bd_PCMH"/>
</dbReference>
<comment type="subcellular location">
    <subcellularLocation>
        <location evidence="2">Peroxisome</location>
    </subcellularLocation>
</comment>
<dbReference type="Pfam" id="PF03450">
    <property type="entry name" value="CO_deh_flav_C"/>
    <property type="match status" value="1"/>
</dbReference>
<comment type="cofactor">
    <cofactor evidence="1">
        <name>Mo-molybdopterin</name>
        <dbReference type="ChEBI" id="CHEBI:71302"/>
    </cofactor>
</comment>
<evidence type="ECO:0000313" key="17">
    <source>
        <dbReference type="Proteomes" id="UP000069940"/>
    </source>
</evidence>
<dbReference type="RefSeq" id="XP_062701546.1">
    <property type="nucleotide sequence ID" value="XM_062845562.1"/>
</dbReference>
<name>A0ABM2A682_AEDAL</name>
<dbReference type="Gene3D" id="1.10.150.120">
    <property type="entry name" value="[2Fe-2S]-binding domain"/>
    <property type="match status" value="1"/>
</dbReference>
<comment type="similarity">
    <text evidence="3">Belongs to the xanthine dehydrogenase family.</text>
</comment>
<dbReference type="Gene3D" id="3.30.43.10">
    <property type="entry name" value="Uridine Diphospho-n-acetylenolpyruvylglucosamine Reductase, domain 2"/>
    <property type="match status" value="1"/>
</dbReference>
<evidence type="ECO:0000256" key="2">
    <source>
        <dbReference type="ARBA" id="ARBA00004275"/>
    </source>
</evidence>
<dbReference type="InterPro" id="IPR036683">
    <property type="entry name" value="CO_DH_flav_C_dom_sf"/>
</dbReference>
<keyword evidence="10" id="KW-0560">Oxidoreductase</keyword>
<dbReference type="InterPro" id="IPR036318">
    <property type="entry name" value="FAD-bd_PCMH-like_sf"/>
</dbReference>
<dbReference type="InterPro" id="IPR016169">
    <property type="entry name" value="FAD-bd_PCMH_sub2"/>
</dbReference>
<dbReference type="Pfam" id="PF00941">
    <property type="entry name" value="FAD_binding_5"/>
    <property type="match status" value="1"/>
</dbReference>
<keyword evidence="13" id="KW-0576">Peroxisome</keyword>
<dbReference type="SMART" id="SM01008">
    <property type="entry name" value="Ald_Xan_dh_C"/>
    <property type="match status" value="1"/>
</dbReference>
<dbReference type="SUPFAM" id="SSF56003">
    <property type="entry name" value="Molybdenum cofactor-binding domain"/>
    <property type="match status" value="1"/>
</dbReference>
<dbReference type="InterPro" id="IPR000674">
    <property type="entry name" value="Ald_Oxase/Xan_DH_a/b"/>
</dbReference>
<dbReference type="EnsemblMetazoa" id="AALFPA23_024848.R37036">
    <property type="protein sequence ID" value="AALFPA23_024848.P37036"/>
    <property type="gene ID" value="AALFPA23_024848"/>
</dbReference>
<reference evidence="17" key="1">
    <citation type="journal article" date="2015" name="Proc. Natl. Acad. Sci. U.S.A.">
        <title>Genome sequence of the Asian Tiger mosquito, Aedes albopictus, reveals insights into its biology, genetics, and evolution.</title>
        <authorList>
            <person name="Chen X.G."/>
            <person name="Jiang X."/>
            <person name="Gu J."/>
            <person name="Xu M."/>
            <person name="Wu Y."/>
            <person name="Deng Y."/>
            <person name="Zhang C."/>
            <person name="Bonizzoni M."/>
            <person name="Dermauw W."/>
            <person name="Vontas J."/>
            <person name="Armbruster P."/>
            <person name="Huang X."/>
            <person name="Yang Y."/>
            <person name="Zhang H."/>
            <person name="He W."/>
            <person name="Peng H."/>
            <person name="Liu Y."/>
            <person name="Wu K."/>
            <person name="Chen J."/>
            <person name="Lirakis M."/>
            <person name="Topalis P."/>
            <person name="Van Leeuwen T."/>
            <person name="Hall A.B."/>
            <person name="Jiang X."/>
            <person name="Thorpe C."/>
            <person name="Mueller R.L."/>
            <person name="Sun C."/>
            <person name="Waterhouse R.M."/>
            <person name="Yan G."/>
            <person name="Tu Z.J."/>
            <person name="Fang X."/>
            <person name="James A.A."/>
        </authorList>
    </citation>
    <scope>NUCLEOTIDE SEQUENCE [LARGE SCALE GENOMIC DNA]</scope>
    <source>
        <strain evidence="17">Foshan</strain>
    </source>
</reference>
<comment type="subunit">
    <text evidence="4">Homodimer.</text>
</comment>
<dbReference type="InterPro" id="IPR036884">
    <property type="entry name" value="2Fe-2S-bd_dom_sf"/>
</dbReference>
<dbReference type="InterPro" id="IPR016208">
    <property type="entry name" value="Ald_Oxase/xanthine_DH-like"/>
</dbReference>
<dbReference type="PANTHER" id="PTHR11908:SF132">
    <property type="entry name" value="ALDEHYDE OXIDASE 1-RELATED"/>
    <property type="match status" value="1"/>
</dbReference>
<dbReference type="InterPro" id="IPR037165">
    <property type="entry name" value="AldOxase/xan_DH_Mopterin-bd_sf"/>
</dbReference>
<dbReference type="InterPro" id="IPR008274">
    <property type="entry name" value="AldOxase/xan_DH_MoCoBD1"/>
</dbReference>
<dbReference type="Gene3D" id="3.30.390.50">
    <property type="entry name" value="CO dehydrogenase flavoprotein, C-terminal domain"/>
    <property type="match status" value="1"/>
</dbReference>
<dbReference type="InterPro" id="IPR006058">
    <property type="entry name" value="2Fe2S_fd_BS"/>
</dbReference>
<dbReference type="SUPFAM" id="SSF54665">
    <property type="entry name" value="CO dehydrogenase molybdoprotein N-domain-like"/>
    <property type="match status" value="1"/>
</dbReference>
<evidence type="ECO:0000256" key="12">
    <source>
        <dbReference type="ARBA" id="ARBA00023014"/>
    </source>
</evidence>
<dbReference type="PANTHER" id="PTHR11908">
    <property type="entry name" value="XANTHINE DEHYDROGENASE"/>
    <property type="match status" value="1"/>
</dbReference>
<feature type="domain" description="FAD-binding PCMH-type" evidence="15">
    <location>
        <begin position="164"/>
        <end position="346"/>
    </location>
</feature>
<dbReference type="SUPFAM" id="SSF47741">
    <property type="entry name" value="CO dehydrogenase ISP C-domain like"/>
    <property type="match status" value="1"/>
</dbReference>
<evidence type="ECO:0000256" key="1">
    <source>
        <dbReference type="ARBA" id="ARBA00001924"/>
    </source>
</evidence>
<evidence type="ECO:0000256" key="6">
    <source>
        <dbReference type="ARBA" id="ARBA00022630"/>
    </source>
</evidence>
<keyword evidence="6" id="KW-0285">Flavoprotein</keyword>
<evidence type="ECO:0000256" key="10">
    <source>
        <dbReference type="ARBA" id="ARBA00023002"/>
    </source>
</evidence>
<keyword evidence="17" id="KW-1185">Reference proteome</keyword>
<dbReference type="SUPFAM" id="SSF55447">
    <property type="entry name" value="CO dehydrogenase flavoprotein C-terminal domain-like"/>
    <property type="match status" value="1"/>
</dbReference>
<evidence type="ECO:0000256" key="5">
    <source>
        <dbReference type="ARBA" id="ARBA00022505"/>
    </source>
</evidence>
<dbReference type="Gene3D" id="3.30.465.10">
    <property type="match status" value="1"/>
</dbReference>
<dbReference type="SUPFAM" id="SSF56176">
    <property type="entry name" value="FAD-binding/transporter-associated domain-like"/>
    <property type="match status" value="1"/>
</dbReference>
<evidence type="ECO:0000259" key="15">
    <source>
        <dbReference type="PROSITE" id="PS51387"/>
    </source>
</evidence>
<dbReference type="Pfam" id="PF02738">
    <property type="entry name" value="MoCoBD_1"/>
    <property type="match status" value="1"/>
</dbReference>
<dbReference type="Gene3D" id="3.30.365.10">
    <property type="entry name" value="Aldehyde oxidase/xanthine dehydrogenase, molybdopterin binding domain"/>
    <property type="match status" value="4"/>
</dbReference>
<dbReference type="InterPro" id="IPR036010">
    <property type="entry name" value="2Fe-2S_ferredoxin-like_sf"/>
</dbReference>
<keyword evidence="5" id="KW-0500">Molybdenum</keyword>
<dbReference type="Pfam" id="PF20256">
    <property type="entry name" value="MoCoBD_2"/>
    <property type="match status" value="1"/>
</dbReference>
<dbReference type="PROSITE" id="PS00197">
    <property type="entry name" value="2FE2S_FER_1"/>
    <property type="match status" value="1"/>
</dbReference>
<evidence type="ECO:0000256" key="11">
    <source>
        <dbReference type="ARBA" id="ARBA00023004"/>
    </source>
</evidence>
<dbReference type="InterPro" id="IPR005107">
    <property type="entry name" value="CO_DH_flav_C"/>
</dbReference>
<evidence type="ECO:0000256" key="13">
    <source>
        <dbReference type="ARBA" id="ARBA00023140"/>
    </source>
</evidence>
<comment type="cofactor">
    <cofactor evidence="14">
        <name>[2Fe-2S] cluster</name>
        <dbReference type="ChEBI" id="CHEBI:190135"/>
    </cofactor>
</comment>
<dbReference type="Gene3D" id="3.10.20.30">
    <property type="match status" value="1"/>
</dbReference>
<evidence type="ECO:0000256" key="8">
    <source>
        <dbReference type="ARBA" id="ARBA00022723"/>
    </source>
</evidence>
<keyword evidence="12" id="KW-0411">Iron-sulfur</keyword>
<keyword evidence="9" id="KW-0274">FAD</keyword>
<evidence type="ECO:0000256" key="7">
    <source>
        <dbReference type="ARBA" id="ARBA00022714"/>
    </source>
</evidence>
<evidence type="ECO:0000256" key="14">
    <source>
        <dbReference type="ARBA" id="ARBA00034078"/>
    </source>
</evidence>
<dbReference type="Pfam" id="PF01799">
    <property type="entry name" value="Fer2_2"/>
    <property type="match status" value="1"/>
</dbReference>
<dbReference type="GeneID" id="109413809"/>
<dbReference type="InterPro" id="IPR036856">
    <property type="entry name" value="Ald_Oxase/Xan_DH_a/b_sf"/>
</dbReference>
<protein>
    <recommendedName>
        <fullName evidence="15">FAD-binding PCMH-type domain-containing protein</fullName>
    </recommendedName>
</protein>
<dbReference type="InterPro" id="IPR016167">
    <property type="entry name" value="FAD-bd_PCMH_sub1"/>
</dbReference>
<keyword evidence="7" id="KW-0001">2Fe-2S</keyword>
<evidence type="ECO:0000256" key="3">
    <source>
        <dbReference type="ARBA" id="ARBA00006849"/>
    </source>
</evidence>
<sequence>MCLEGGCGACTVYVERQDPVSGEKDSISVNSCLLLVFACHGLEITTIEDIGNRKDGYHPLQKQLAEFNGSQCGMCSPGMVMTMYGLMKSKQGKVSAEEVENAFGGNLCRCTGYRPILEAFRSFAATSEELCEDIEDFVKICPGRGSACNAKCKLRDEKKPIRILFGDGREWHKVYSLQEVLNILKQIGDRPYMLVCGNTANGVYRRNDNIQVFIDCNSVVELHEVSISDTISVGANITLTKFMKVLEDASASNQQFYYCKELIKHLELVAHPLVRNVGSIAGNLSLKNQHRVFPSDISLLLEVVGAKLTTVNAQSNQQTVESIVDYISSSAQKKVIRSISLPALDPRVYVLKTFKIMPRAQNAFAYMNAAFLIKFDASRTMINEAMICFGNISASFTRAEQTERFLTGKTLFSNDSLQAAIKSLNDELQPDWILPESSAEYRKNLAIALFYKFVLTIAPMDSVKSQYRSGATVLDRPLSSGHQSYDTYNKYWPLTKYIPKVEGLAQCAGEAEYINDIHPFPNELFAAFVVATVPLSNVAQIDPTQALKMKGVVGCFTAKDIPGANSFTPQVLGFPEVEEVLCSGQVLYYGQPVGIVVAETHVIANRAAKLVEVTYEKVSEGVRLRLKTGDGVASGETYEMVGEEYNAVDVSETRNVVGRMELFGQSHFPLEKQTCICVPQESGMDVYPSAQWMGVTQIAISQMLNIPHSRINIFIRRVGGAFGSKVSRQGLTACGAALAAHLTNRPIRFYLTLEANMQLIGKRYDCISNYEVHVDDHGKILKLANYFAHNFGSSFNEPISNSFIMIFPNCYESKAWKILGKTVKTDNPKNTWCRAPGSTESIATVETIMEHIAHATGKDPLEVRLANMPKDSKMRSLIPEFLNRIEFDSRRISIQSFNENNRWKKRGIAWIPMKFQTDFHGIFYAMVSINIGDGSVVVTHGGIEMGQGINTKVTQVIAFTLGVPLDMVSVKPSNTWTAGNSDPSGGSITSESVCYAASKACETLLERMKPQREKYPDAPWFQLVQICYVASVDLSVNFMFRATDVLPYFIWSLCSAEVEVDVLTGNILIRRMDVQEDTGESMSPGIDLGQIEGAITMGLGYHLAEELIYDATSGKLLTDRTVNYKLFGAKDIPVDFRVEFLKGSSNPCGVLRSKSASEPPLNLSVVVLFALRNALRSARKDAGLPDEWIQLGTASTPEKIFLKSGNMLDQFLLN</sequence>
<dbReference type="InterPro" id="IPR002346">
    <property type="entry name" value="Mopterin_DH_FAD-bd"/>
</dbReference>
<evidence type="ECO:0000256" key="4">
    <source>
        <dbReference type="ARBA" id="ARBA00011738"/>
    </source>
</evidence>
<dbReference type="Pfam" id="PF01315">
    <property type="entry name" value="Ald_Xan_dh_C"/>
    <property type="match status" value="1"/>
</dbReference>
<evidence type="ECO:0000313" key="16">
    <source>
        <dbReference type="EnsemblMetazoa" id="AALFPA23_024848.P37036"/>
    </source>
</evidence>
<dbReference type="SUPFAM" id="SSF54292">
    <property type="entry name" value="2Fe-2S ferredoxin-like"/>
    <property type="match status" value="1"/>
</dbReference>
<proteinExistence type="inferred from homology"/>
<dbReference type="SMART" id="SM01092">
    <property type="entry name" value="CO_deh_flav_C"/>
    <property type="match status" value="1"/>
</dbReference>
<dbReference type="InterPro" id="IPR046867">
    <property type="entry name" value="AldOxase/xan_DH_MoCoBD2"/>
</dbReference>
<reference evidence="16" key="2">
    <citation type="submission" date="2025-05" db="UniProtKB">
        <authorList>
            <consortium name="EnsemblMetazoa"/>
        </authorList>
    </citation>
    <scope>IDENTIFICATION</scope>
    <source>
        <strain evidence="16">Foshan</strain>
    </source>
</reference>
<organism evidence="16 17">
    <name type="scientific">Aedes albopictus</name>
    <name type="common">Asian tiger mosquito</name>
    <name type="synonym">Stegomyia albopicta</name>
    <dbReference type="NCBI Taxonomy" id="7160"/>
    <lineage>
        <taxon>Eukaryota</taxon>
        <taxon>Metazoa</taxon>
        <taxon>Ecdysozoa</taxon>
        <taxon>Arthropoda</taxon>
        <taxon>Hexapoda</taxon>
        <taxon>Insecta</taxon>
        <taxon>Pterygota</taxon>
        <taxon>Neoptera</taxon>
        <taxon>Endopterygota</taxon>
        <taxon>Diptera</taxon>
        <taxon>Nematocera</taxon>
        <taxon>Culicoidea</taxon>
        <taxon>Culicidae</taxon>
        <taxon>Culicinae</taxon>
        <taxon>Aedini</taxon>
        <taxon>Aedes</taxon>
        <taxon>Stegomyia</taxon>
    </lineage>
</organism>
<keyword evidence="8" id="KW-0479">Metal-binding</keyword>
<dbReference type="PROSITE" id="PS51387">
    <property type="entry name" value="FAD_PCMH"/>
    <property type="match status" value="1"/>
</dbReference>
<dbReference type="Gene3D" id="3.90.1170.50">
    <property type="entry name" value="Aldehyde oxidase/xanthine dehydrogenase, a/b hammerhead"/>
    <property type="match status" value="1"/>
</dbReference>
<dbReference type="InterPro" id="IPR002888">
    <property type="entry name" value="2Fe-2S-bd"/>
</dbReference>